<dbReference type="Proteomes" id="UP001164794">
    <property type="component" value="Chromosome"/>
</dbReference>
<dbReference type="InterPro" id="IPR036873">
    <property type="entry name" value="Rhodanese-like_dom_sf"/>
</dbReference>
<keyword evidence="5" id="KW-1185">Reference proteome</keyword>
<evidence type="ECO:0000313" key="5">
    <source>
        <dbReference type="Proteomes" id="UP001164794"/>
    </source>
</evidence>
<name>A0A9E9LE86_9BURK</name>
<keyword evidence="1" id="KW-0472">Membrane</keyword>
<dbReference type="SMART" id="SM00450">
    <property type="entry name" value="RHOD"/>
    <property type="match status" value="1"/>
</dbReference>
<evidence type="ECO:0000313" key="4">
    <source>
        <dbReference type="EMBL" id="WAV97355.1"/>
    </source>
</evidence>
<sequence>MNFIRDNIILIGAVLYCIGALAWPYIRKGAKITNSQATKIINKGKTTIIDIRDQKQYQTGHILNAVHVPLSSLQERIPKLEKFKGQSIIIVDESGKESDKAASILKKEGFSQINILRGGMSSWMSEGLPVTK</sequence>
<gene>
    <name evidence="4" type="ORF">NB645_00965</name>
    <name evidence="3" type="ORF">NB646_02080</name>
</gene>
<feature type="domain" description="Rhodanese" evidence="2">
    <location>
        <begin position="42"/>
        <end position="132"/>
    </location>
</feature>
<dbReference type="EMBL" id="CP098248">
    <property type="protein sequence ID" value="WAV97355.1"/>
    <property type="molecule type" value="Genomic_DNA"/>
</dbReference>
<dbReference type="InterPro" id="IPR050229">
    <property type="entry name" value="GlpE_sulfurtransferase"/>
</dbReference>
<reference evidence="4" key="1">
    <citation type="journal article" date="2022" name="Front. Microbiol.">
        <title>New perspectives on an old grouping: The genomic and phenotypic variability of Oxalobacter formigenes and the implications for calcium oxalate stone prevention.</title>
        <authorList>
            <person name="Chmiel J.A."/>
            <person name="Carr C."/>
            <person name="Stuivenberg G.A."/>
            <person name="Venema R."/>
            <person name="Chanyi R.M."/>
            <person name="Al K.F."/>
            <person name="Giguere D."/>
            <person name="Say H."/>
            <person name="Akouris P.P."/>
            <person name="Dominguez Romero S.A."/>
            <person name="Kwong A."/>
            <person name="Tai V."/>
            <person name="Koval S.F."/>
            <person name="Razvi H."/>
            <person name="Bjazevic J."/>
            <person name="Burton J.P."/>
        </authorList>
    </citation>
    <scope>NUCLEOTIDE SEQUENCE</scope>
    <source>
        <strain evidence="4">HOxNP-1</strain>
    </source>
</reference>
<dbReference type="PANTHER" id="PTHR43031">
    <property type="entry name" value="FAD-DEPENDENT OXIDOREDUCTASE"/>
    <property type="match status" value="1"/>
</dbReference>
<accession>A0A9E9LE86</accession>
<dbReference type="Proteomes" id="UP001164819">
    <property type="component" value="Chromosome"/>
</dbReference>
<feature type="transmembrane region" description="Helical" evidence="1">
    <location>
        <begin position="7"/>
        <end position="26"/>
    </location>
</feature>
<keyword evidence="1" id="KW-0812">Transmembrane</keyword>
<dbReference type="Gene3D" id="3.40.250.10">
    <property type="entry name" value="Rhodanese-like domain"/>
    <property type="match status" value="1"/>
</dbReference>
<dbReference type="Pfam" id="PF00581">
    <property type="entry name" value="Rhodanese"/>
    <property type="match status" value="1"/>
</dbReference>
<reference evidence="3" key="2">
    <citation type="journal article" date="2022" name="Front. Microbiol.">
        <title>New perspectives on an old grouping: The genomic and phenotypic variability of Oxalobacter formigenes and the implications for calcium oxalate stone prevention.</title>
        <authorList>
            <person name="Chmiel J.A."/>
            <person name="Carr C."/>
            <person name="Stuivenberg G.A."/>
            <person name="Venema R."/>
            <person name="Chanyi R.M."/>
            <person name="Al K.F."/>
            <person name="Giguere D."/>
            <person name="Say H."/>
            <person name="Akouris P.P."/>
            <person name="Dominguez Romero S.A."/>
            <person name="Kwong A."/>
            <person name="Tai V."/>
            <person name="Koval S.F."/>
            <person name="Razvi H."/>
            <person name="Bjazevic J."/>
            <person name="Burton J.P."/>
        </authorList>
    </citation>
    <scope>NUCLEOTIDE SEQUENCE</scope>
    <source>
        <strain evidence="3">OxK</strain>
    </source>
</reference>
<dbReference type="SUPFAM" id="SSF52821">
    <property type="entry name" value="Rhodanese/Cell cycle control phosphatase"/>
    <property type="match status" value="1"/>
</dbReference>
<evidence type="ECO:0000259" key="2">
    <source>
        <dbReference type="PROSITE" id="PS50206"/>
    </source>
</evidence>
<dbReference type="InterPro" id="IPR001763">
    <property type="entry name" value="Rhodanese-like_dom"/>
</dbReference>
<protein>
    <submittedName>
        <fullName evidence="3">Rhodanese-like domain-containing protein</fullName>
    </submittedName>
</protein>
<keyword evidence="1" id="KW-1133">Transmembrane helix</keyword>
<proteinExistence type="predicted"/>
<dbReference type="RefSeq" id="WP_269264828.1">
    <property type="nucleotide sequence ID" value="NZ_CP098248.1"/>
</dbReference>
<dbReference type="PROSITE" id="PS50206">
    <property type="entry name" value="RHODANESE_3"/>
    <property type="match status" value="1"/>
</dbReference>
<dbReference type="PANTHER" id="PTHR43031:SF18">
    <property type="entry name" value="RHODANESE-RELATED SULFURTRANSFERASES"/>
    <property type="match status" value="1"/>
</dbReference>
<dbReference type="EMBL" id="CP098251">
    <property type="protein sequence ID" value="WAV91571.1"/>
    <property type="molecule type" value="Genomic_DNA"/>
</dbReference>
<organism evidence="3">
    <name type="scientific">Oxalobacter aliiformigenes</name>
    <dbReference type="NCBI Taxonomy" id="2946593"/>
    <lineage>
        <taxon>Bacteria</taxon>
        <taxon>Pseudomonadati</taxon>
        <taxon>Pseudomonadota</taxon>
        <taxon>Betaproteobacteria</taxon>
        <taxon>Burkholderiales</taxon>
        <taxon>Oxalobacteraceae</taxon>
        <taxon>Oxalobacter</taxon>
    </lineage>
</organism>
<evidence type="ECO:0000256" key="1">
    <source>
        <dbReference type="SAM" id="Phobius"/>
    </source>
</evidence>
<evidence type="ECO:0000313" key="3">
    <source>
        <dbReference type="EMBL" id="WAV91571.1"/>
    </source>
</evidence>
<dbReference type="CDD" id="cd00158">
    <property type="entry name" value="RHOD"/>
    <property type="match status" value="1"/>
</dbReference>
<dbReference type="AlphaFoldDB" id="A0A9E9LE86"/>